<protein>
    <submittedName>
        <fullName evidence="7">DUF423 domain-containing protein</fullName>
    </submittedName>
</protein>
<keyword evidence="4 6" id="KW-1133">Transmembrane helix</keyword>
<keyword evidence="8" id="KW-1185">Reference proteome</keyword>
<dbReference type="EMBL" id="JAQQXP010000001">
    <property type="protein sequence ID" value="MDC8830572.1"/>
    <property type="molecule type" value="Genomic_DNA"/>
</dbReference>
<evidence type="ECO:0000256" key="4">
    <source>
        <dbReference type="ARBA" id="ARBA00022989"/>
    </source>
</evidence>
<comment type="subcellular location">
    <subcellularLocation>
        <location evidence="1">Membrane</location>
        <topology evidence="1">Multi-pass membrane protein</topology>
    </subcellularLocation>
</comment>
<comment type="caution">
    <text evidence="7">The sequence shown here is derived from an EMBL/GenBank/DDBJ whole genome shotgun (WGS) entry which is preliminary data.</text>
</comment>
<dbReference type="InterPro" id="IPR006696">
    <property type="entry name" value="DUF423"/>
</dbReference>
<evidence type="ECO:0000256" key="6">
    <source>
        <dbReference type="SAM" id="Phobius"/>
    </source>
</evidence>
<accession>A0ABT5L3Y0</accession>
<gene>
    <name evidence="7" type="ORF">OIK42_07340</name>
</gene>
<keyword evidence="3 6" id="KW-0812">Transmembrane</keyword>
<comment type="similarity">
    <text evidence="2">Belongs to the UPF0382 family.</text>
</comment>
<name>A0ABT5L3Y0_9ALTE</name>
<keyword evidence="5 6" id="KW-0472">Membrane</keyword>
<reference evidence="7 8" key="1">
    <citation type="submission" date="2022-10" db="EMBL/GenBank/DDBJ databases">
        <title>Alteromonas sp. chi3 Genome sequencing.</title>
        <authorList>
            <person name="Park S."/>
        </authorList>
    </citation>
    <scope>NUCLEOTIDE SEQUENCE [LARGE SCALE GENOMIC DNA]</scope>
    <source>
        <strain evidence="8">chi3</strain>
    </source>
</reference>
<evidence type="ECO:0000313" key="7">
    <source>
        <dbReference type="EMBL" id="MDC8830572.1"/>
    </source>
</evidence>
<proteinExistence type="inferred from homology"/>
<dbReference type="Proteomes" id="UP001218788">
    <property type="component" value="Unassembled WGS sequence"/>
</dbReference>
<organism evidence="7 8">
    <name type="scientific">Alteromonas gilva</name>
    <dbReference type="NCBI Taxonomy" id="2987522"/>
    <lineage>
        <taxon>Bacteria</taxon>
        <taxon>Pseudomonadati</taxon>
        <taxon>Pseudomonadota</taxon>
        <taxon>Gammaproteobacteria</taxon>
        <taxon>Alteromonadales</taxon>
        <taxon>Alteromonadaceae</taxon>
        <taxon>Alteromonas/Salinimonas group</taxon>
        <taxon>Alteromonas</taxon>
    </lineage>
</organism>
<feature type="transmembrane region" description="Helical" evidence="6">
    <location>
        <begin position="71"/>
        <end position="89"/>
    </location>
</feature>
<dbReference type="PANTHER" id="PTHR43461:SF1">
    <property type="entry name" value="TRANSMEMBRANE PROTEIN 256"/>
    <property type="match status" value="1"/>
</dbReference>
<dbReference type="Pfam" id="PF04241">
    <property type="entry name" value="DUF423"/>
    <property type="match status" value="1"/>
</dbReference>
<evidence type="ECO:0000256" key="1">
    <source>
        <dbReference type="ARBA" id="ARBA00004141"/>
    </source>
</evidence>
<feature type="transmembrane region" description="Helical" evidence="6">
    <location>
        <begin position="95"/>
        <end position="119"/>
    </location>
</feature>
<evidence type="ECO:0000256" key="2">
    <source>
        <dbReference type="ARBA" id="ARBA00009694"/>
    </source>
</evidence>
<dbReference type="RefSeq" id="WP_273639496.1">
    <property type="nucleotide sequence ID" value="NZ_JAQQXP010000001.1"/>
</dbReference>
<sequence>MNIQLVIGALLALSGVMLGAFGAHGLKSMLDSAALNTFEIGVRYQLYHGLAILMLAGLTQYASLPWCIRAAYFFIIGSALFSGSLYLLVLTGHKWLGPVTPLGGLCLMLGWLCVLVALVKGKAPY</sequence>
<dbReference type="PANTHER" id="PTHR43461">
    <property type="entry name" value="TRANSMEMBRANE PROTEIN 256"/>
    <property type="match status" value="1"/>
</dbReference>
<evidence type="ECO:0000256" key="3">
    <source>
        <dbReference type="ARBA" id="ARBA00022692"/>
    </source>
</evidence>
<evidence type="ECO:0000256" key="5">
    <source>
        <dbReference type="ARBA" id="ARBA00023136"/>
    </source>
</evidence>
<evidence type="ECO:0000313" key="8">
    <source>
        <dbReference type="Proteomes" id="UP001218788"/>
    </source>
</evidence>
<feature type="transmembrane region" description="Helical" evidence="6">
    <location>
        <begin position="46"/>
        <end position="64"/>
    </location>
</feature>